<organism evidence="8 9">
    <name type="scientific">Cafeteria roenbergensis</name>
    <name type="common">Marine flagellate</name>
    <dbReference type="NCBI Taxonomy" id="33653"/>
    <lineage>
        <taxon>Eukaryota</taxon>
        <taxon>Sar</taxon>
        <taxon>Stramenopiles</taxon>
        <taxon>Bigyra</taxon>
        <taxon>Opalozoa</taxon>
        <taxon>Bicosoecida</taxon>
        <taxon>Cafeteriaceae</taxon>
        <taxon>Cafeteria</taxon>
    </lineage>
</organism>
<evidence type="ECO:0000256" key="5">
    <source>
        <dbReference type="ARBA" id="ARBA00023157"/>
    </source>
</evidence>
<dbReference type="InterPro" id="IPR036774">
    <property type="entry name" value="ERV/ALR_sulphydryl_oxid_sf"/>
</dbReference>
<proteinExistence type="predicted"/>
<evidence type="ECO:0000256" key="3">
    <source>
        <dbReference type="ARBA" id="ARBA00022827"/>
    </source>
</evidence>
<keyword evidence="4 6" id="KW-0560">Oxidoreductase</keyword>
<keyword evidence="2 6" id="KW-0285">Flavoprotein</keyword>
<keyword evidence="3 6" id="KW-0274">FAD</keyword>
<dbReference type="EMBL" id="VLTM01000007">
    <property type="protein sequence ID" value="KAA0166786.1"/>
    <property type="molecule type" value="Genomic_DNA"/>
</dbReference>
<keyword evidence="6" id="KW-1133">Transmembrane helix</keyword>
<dbReference type="PROSITE" id="PS51324">
    <property type="entry name" value="ERV_ALR"/>
    <property type="match status" value="1"/>
</dbReference>
<feature type="domain" description="ERV/ALR sulfhydryl oxidase" evidence="7">
    <location>
        <begin position="301"/>
        <end position="403"/>
    </location>
</feature>
<dbReference type="PANTHER" id="PTHR47176:SF1">
    <property type="entry name" value="OS04G0577500 PROTEIN"/>
    <property type="match status" value="1"/>
</dbReference>
<evidence type="ECO:0000256" key="4">
    <source>
        <dbReference type="ARBA" id="ARBA00023002"/>
    </source>
</evidence>
<keyword evidence="5" id="KW-1015">Disulfide bond</keyword>
<dbReference type="SUPFAM" id="SSF69000">
    <property type="entry name" value="FAD-dependent thiol oxidase"/>
    <property type="match status" value="1"/>
</dbReference>
<dbReference type="Proteomes" id="UP000325113">
    <property type="component" value="Unassembled WGS sequence"/>
</dbReference>
<dbReference type="EC" id="1.8.3.2" evidence="6"/>
<name>A0A5A8DMW7_CAFRO</name>
<sequence length="414" mass="43942">MAGSPAAPLLADAHCHLQLSPLGGCVESTLRRAREKGVGAVMVCATHPDEFDAVERMAGLHDTGSGSIMVLVSLGVHPFRAADVSAPPPSGAEAEAAWVADVRNRIERSGRRIGIGECGLDRSPSGLARCPMDVQLAVFEAQVALAAELGLPLTVHCVRAVAHVATALRRHAPLRAPVVLHSWAGKPGALGELTALGCVPSFSGAVCNPAFKAARSSAAACAQDALLAETDSPDQLPVCMRDSRMPVGRSSAARAVEKADQRRVWLWVSGGVVCLVLLLVVVSRSFSRGVAMRGLAQQPPHPPSRQELGNAGWLLLHKIATTFEDDPSPAEQARLRRFLDDWSYLYPCSECAGHFQALLRENPPDTSSRLAFMAWLCQAHNTVNKRLGKELFPCDVEALEGRWGGCGCAEKSAG</sequence>
<dbReference type="GO" id="GO:0016788">
    <property type="term" value="F:hydrolase activity, acting on ester bonds"/>
    <property type="evidence" value="ECO:0007669"/>
    <property type="project" value="InterPro"/>
</dbReference>
<dbReference type="Gene3D" id="1.20.120.310">
    <property type="entry name" value="ERV/ALR sulfhydryl oxidase domain"/>
    <property type="match status" value="1"/>
</dbReference>
<evidence type="ECO:0000256" key="1">
    <source>
        <dbReference type="ARBA" id="ARBA00001974"/>
    </source>
</evidence>
<reference evidence="8 9" key="1">
    <citation type="submission" date="2019-07" db="EMBL/GenBank/DDBJ databases">
        <title>Genomes of Cafeteria roenbergensis.</title>
        <authorList>
            <person name="Fischer M.G."/>
            <person name="Hackl T."/>
            <person name="Roman M."/>
        </authorList>
    </citation>
    <scope>NUCLEOTIDE SEQUENCE [LARGE SCALE GENOMIC DNA]</scope>
    <source>
        <strain evidence="8 9">Cflag</strain>
    </source>
</reference>
<keyword evidence="6" id="KW-0812">Transmembrane</keyword>
<accession>A0A5A8DMW7</accession>
<dbReference type="InterPro" id="IPR017905">
    <property type="entry name" value="ERV/ALR_sulphydryl_oxidase"/>
</dbReference>
<dbReference type="Pfam" id="PF04777">
    <property type="entry name" value="Evr1_Alr"/>
    <property type="match status" value="1"/>
</dbReference>
<dbReference type="SUPFAM" id="SSF51556">
    <property type="entry name" value="Metallo-dependent hydrolases"/>
    <property type="match status" value="1"/>
</dbReference>
<dbReference type="GO" id="GO:0016972">
    <property type="term" value="F:thiol oxidase activity"/>
    <property type="evidence" value="ECO:0007669"/>
    <property type="project" value="UniProtKB-EC"/>
</dbReference>
<gene>
    <name evidence="8" type="ORF">FNF31_01161</name>
</gene>
<evidence type="ECO:0000256" key="2">
    <source>
        <dbReference type="ARBA" id="ARBA00022630"/>
    </source>
</evidence>
<evidence type="ECO:0000259" key="7">
    <source>
        <dbReference type="PROSITE" id="PS51324"/>
    </source>
</evidence>
<protein>
    <recommendedName>
        <fullName evidence="6">Sulfhydryl oxidase</fullName>
        <ecNumber evidence="6">1.8.3.2</ecNumber>
    </recommendedName>
</protein>
<dbReference type="AlphaFoldDB" id="A0A5A8DMW7"/>
<feature type="transmembrane region" description="Helical" evidence="6">
    <location>
        <begin position="264"/>
        <end position="283"/>
    </location>
</feature>
<dbReference type="Pfam" id="PF01026">
    <property type="entry name" value="TatD_DNase"/>
    <property type="match status" value="1"/>
</dbReference>
<evidence type="ECO:0000313" key="8">
    <source>
        <dbReference type="EMBL" id="KAA0166786.1"/>
    </source>
</evidence>
<dbReference type="PANTHER" id="PTHR47176">
    <property type="entry name" value="OSJNBA0020J04.13 PROTEIN"/>
    <property type="match status" value="1"/>
</dbReference>
<dbReference type="InterPro" id="IPR032466">
    <property type="entry name" value="Metal_Hydrolase"/>
</dbReference>
<comment type="caution">
    <text evidence="8">The sequence shown here is derived from an EMBL/GenBank/DDBJ whole genome shotgun (WGS) entry which is preliminary data.</text>
</comment>
<dbReference type="Gene3D" id="3.20.20.140">
    <property type="entry name" value="Metal-dependent hydrolases"/>
    <property type="match status" value="1"/>
</dbReference>
<keyword evidence="6" id="KW-0472">Membrane</keyword>
<dbReference type="InterPro" id="IPR001130">
    <property type="entry name" value="TatD-like"/>
</dbReference>
<comment type="catalytic activity">
    <reaction evidence="6">
        <text>2 R'C(R)SH + O2 = R'C(R)S-S(R)CR' + H2O2</text>
        <dbReference type="Rhea" id="RHEA:17357"/>
        <dbReference type="ChEBI" id="CHEBI:15379"/>
        <dbReference type="ChEBI" id="CHEBI:16240"/>
        <dbReference type="ChEBI" id="CHEBI:16520"/>
        <dbReference type="ChEBI" id="CHEBI:17412"/>
        <dbReference type="EC" id="1.8.3.2"/>
    </reaction>
</comment>
<evidence type="ECO:0000256" key="6">
    <source>
        <dbReference type="RuleBase" id="RU371123"/>
    </source>
</evidence>
<comment type="cofactor">
    <cofactor evidence="1 6">
        <name>FAD</name>
        <dbReference type="ChEBI" id="CHEBI:57692"/>
    </cofactor>
</comment>
<evidence type="ECO:0000313" key="9">
    <source>
        <dbReference type="Proteomes" id="UP000325113"/>
    </source>
</evidence>